<comment type="caution">
    <text evidence="7">The sequence shown here is derived from an EMBL/GenBank/DDBJ whole genome shotgun (WGS) entry which is preliminary data.</text>
</comment>
<protein>
    <submittedName>
        <fullName evidence="7">FGGY-family carbohydrate kinase</fullName>
        <ecNumber evidence="7">2.7.1.-</ecNumber>
    </submittedName>
</protein>
<dbReference type="EC" id="2.7.1.-" evidence="7"/>
<evidence type="ECO:0000259" key="5">
    <source>
        <dbReference type="Pfam" id="PF00370"/>
    </source>
</evidence>
<evidence type="ECO:0000313" key="8">
    <source>
        <dbReference type="Proteomes" id="UP001555826"/>
    </source>
</evidence>
<evidence type="ECO:0000259" key="6">
    <source>
        <dbReference type="Pfam" id="PF02782"/>
    </source>
</evidence>
<keyword evidence="2" id="KW-0859">Xylose metabolism</keyword>
<dbReference type="InterPro" id="IPR018485">
    <property type="entry name" value="FGGY_C"/>
</dbReference>
<name>A0ABV3P629_9ACTN</name>
<sequence>MNTSPVVAVIAVDCSTTAVKALVTASDGAVLASASSPLQTRSPAPGRAEQDARSWWTALDEAVRAALQSLPDRGVVRALCISHQRESFVCLDEAGEPLAPAMLWLDGRAAEQVARDGSEHVERLCGKPADITPGLYKLAWLRDHAPDVLDRAHHVVDVQGYLVQRLTGRWVTSTASMDPLALLDVETKDYHPDLLRIAGVRRDQLPDLAPVGADLGELLPVVRQAWGLAAGTVVVAGLGDGQAAGLGVGVTEPGDAYLVMGTAVVIGAQHEEYRPSRAYRTMVSAFAGQRTLETFSSSGTFLSTWFRREFGEAGADGRPDPELEAAAAAVPVGSEGLLTLPHWNATQTPHWDALSSGAVLGWRGFHTRAHMYRSLLEGIAFELRTQLDGLEEATGRPVRSIRAIGGGMRSPLWGQILADVLGRRLHKRADGEISALGAAVVALTTLGEHPDLATASHALTSFEDVVEPLPENVQRYEALLPLYKSLYPTLRDVLHALHV</sequence>
<dbReference type="InterPro" id="IPR043129">
    <property type="entry name" value="ATPase_NBD"/>
</dbReference>
<accession>A0ABV3P629</accession>
<dbReference type="PIRSF" id="PIRSF000538">
    <property type="entry name" value="GlpK"/>
    <property type="match status" value="1"/>
</dbReference>
<dbReference type="InterPro" id="IPR000577">
    <property type="entry name" value="Carb_kinase_FGGY"/>
</dbReference>
<keyword evidence="8" id="KW-1185">Reference proteome</keyword>
<dbReference type="RefSeq" id="WP_367637992.1">
    <property type="nucleotide sequence ID" value="NZ_JBFNQN010000006.1"/>
</dbReference>
<gene>
    <name evidence="7" type="ORF">AB1207_09970</name>
</gene>
<dbReference type="Gene3D" id="3.30.420.40">
    <property type="match status" value="2"/>
</dbReference>
<organism evidence="7 8">
    <name type="scientific">Kineococcus endophyticus</name>
    <dbReference type="NCBI Taxonomy" id="1181883"/>
    <lineage>
        <taxon>Bacteria</taxon>
        <taxon>Bacillati</taxon>
        <taxon>Actinomycetota</taxon>
        <taxon>Actinomycetes</taxon>
        <taxon>Kineosporiales</taxon>
        <taxon>Kineosporiaceae</taxon>
        <taxon>Kineococcus</taxon>
    </lineage>
</organism>
<keyword evidence="4 7" id="KW-0418">Kinase</keyword>
<dbReference type="Pfam" id="PF00370">
    <property type="entry name" value="FGGY_N"/>
    <property type="match status" value="1"/>
</dbReference>
<evidence type="ECO:0000256" key="2">
    <source>
        <dbReference type="ARBA" id="ARBA00022629"/>
    </source>
</evidence>
<dbReference type="Proteomes" id="UP001555826">
    <property type="component" value="Unassembled WGS sequence"/>
</dbReference>
<dbReference type="GO" id="GO:0016301">
    <property type="term" value="F:kinase activity"/>
    <property type="evidence" value="ECO:0007669"/>
    <property type="project" value="UniProtKB-KW"/>
</dbReference>
<dbReference type="InterPro" id="IPR050406">
    <property type="entry name" value="FGGY_Carb_Kinase"/>
</dbReference>
<dbReference type="PANTHER" id="PTHR43095:SF5">
    <property type="entry name" value="XYLULOSE KINASE"/>
    <property type="match status" value="1"/>
</dbReference>
<keyword evidence="3 7" id="KW-0808">Transferase</keyword>
<dbReference type="CDD" id="cd07779">
    <property type="entry name" value="ASKHA_NBD_FGGY_YgcE-like"/>
    <property type="match status" value="1"/>
</dbReference>
<dbReference type="Pfam" id="PF02782">
    <property type="entry name" value="FGGY_C"/>
    <property type="match status" value="1"/>
</dbReference>
<comment type="similarity">
    <text evidence="1">Belongs to the FGGY kinase family.</text>
</comment>
<dbReference type="EMBL" id="JBFNQN010000006">
    <property type="protein sequence ID" value="MEW9265074.1"/>
    <property type="molecule type" value="Genomic_DNA"/>
</dbReference>
<keyword evidence="2" id="KW-0119">Carbohydrate metabolism</keyword>
<feature type="domain" description="Carbohydrate kinase FGGY N-terminal" evidence="5">
    <location>
        <begin position="9"/>
        <end position="247"/>
    </location>
</feature>
<evidence type="ECO:0000313" key="7">
    <source>
        <dbReference type="EMBL" id="MEW9265074.1"/>
    </source>
</evidence>
<dbReference type="SUPFAM" id="SSF53067">
    <property type="entry name" value="Actin-like ATPase domain"/>
    <property type="match status" value="2"/>
</dbReference>
<evidence type="ECO:0000256" key="3">
    <source>
        <dbReference type="ARBA" id="ARBA00022679"/>
    </source>
</evidence>
<reference evidence="7 8" key="1">
    <citation type="submission" date="2024-07" db="EMBL/GenBank/DDBJ databases">
        <authorList>
            <person name="Thanompreechachai J."/>
            <person name="Duangmal K."/>
        </authorList>
    </citation>
    <scope>NUCLEOTIDE SEQUENCE [LARGE SCALE GENOMIC DNA]</scope>
    <source>
        <strain evidence="7 8">KCTC 19886</strain>
    </source>
</reference>
<evidence type="ECO:0000256" key="4">
    <source>
        <dbReference type="ARBA" id="ARBA00022777"/>
    </source>
</evidence>
<dbReference type="PANTHER" id="PTHR43095">
    <property type="entry name" value="SUGAR KINASE"/>
    <property type="match status" value="1"/>
</dbReference>
<dbReference type="InterPro" id="IPR018484">
    <property type="entry name" value="FGGY_N"/>
</dbReference>
<proteinExistence type="inferred from homology"/>
<evidence type="ECO:0000256" key="1">
    <source>
        <dbReference type="ARBA" id="ARBA00009156"/>
    </source>
</evidence>
<feature type="domain" description="Carbohydrate kinase FGGY C-terminal" evidence="6">
    <location>
        <begin position="256"/>
        <end position="444"/>
    </location>
</feature>